<feature type="transmembrane region" description="Helical" evidence="1">
    <location>
        <begin position="20"/>
        <end position="38"/>
    </location>
</feature>
<dbReference type="AlphaFoldDB" id="A0A7W7H6M0"/>
<keyword evidence="1" id="KW-1133">Transmembrane helix</keyword>
<feature type="transmembrane region" description="Helical" evidence="1">
    <location>
        <begin position="45"/>
        <end position="74"/>
    </location>
</feature>
<evidence type="ECO:0000313" key="2">
    <source>
        <dbReference type="EMBL" id="MBB4744985.1"/>
    </source>
</evidence>
<reference evidence="2 3" key="1">
    <citation type="submission" date="2020-08" db="EMBL/GenBank/DDBJ databases">
        <title>Sequencing the genomes of 1000 actinobacteria strains.</title>
        <authorList>
            <person name="Klenk H.-P."/>
        </authorList>
    </citation>
    <scope>NUCLEOTIDE SEQUENCE [LARGE SCALE GENOMIC DNA]</scope>
    <source>
        <strain evidence="2 3">DSM 45809</strain>
    </source>
</reference>
<dbReference type="Proteomes" id="UP000546162">
    <property type="component" value="Unassembled WGS sequence"/>
</dbReference>
<evidence type="ECO:0000256" key="1">
    <source>
        <dbReference type="SAM" id="Phobius"/>
    </source>
</evidence>
<dbReference type="EMBL" id="JACHNB010000001">
    <property type="protein sequence ID" value="MBB4744985.1"/>
    <property type="molecule type" value="Genomic_DNA"/>
</dbReference>
<name>A0A7W7H6M0_9ACTN</name>
<gene>
    <name evidence="2" type="ORF">BJY16_008444</name>
</gene>
<protein>
    <submittedName>
        <fullName evidence="2">Putative membrane protein YccC</fullName>
    </submittedName>
</protein>
<comment type="caution">
    <text evidence="2">The sequence shown here is derived from an EMBL/GenBank/DDBJ whole genome shotgun (WGS) entry which is preliminary data.</text>
</comment>
<keyword evidence="3" id="KW-1185">Reference proteome</keyword>
<keyword evidence="1" id="KW-0812">Transmembrane</keyword>
<accession>A0A7W7H6M0</accession>
<evidence type="ECO:0000313" key="3">
    <source>
        <dbReference type="Proteomes" id="UP000546162"/>
    </source>
</evidence>
<sequence length="76" mass="7808">MAVAMLYHSPAAVSFADDRAPLYLLLAAIFMVVGLRYLKRALEPFGAVIGAAAAAAVVAFSLGAGLIFLLAAIASR</sequence>
<organism evidence="2 3">
    <name type="scientific">Actinoplanes octamycinicus</name>
    <dbReference type="NCBI Taxonomy" id="135948"/>
    <lineage>
        <taxon>Bacteria</taxon>
        <taxon>Bacillati</taxon>
        <taxon>Actinomycetota</taxon>
        <taxon>Actinomycetes</taxon>
        <taxon>Micromonosporales</taxon>
        <taxon>Micromonosporaceae</taxon>
        <taxon>Actinoplanes</taxon>
    </lineage>
</organism>
<keyword evidence="1" id="KW-0472">Membrane</keyword>
<dbReference type="RefSeq" id="WP_185045213.1">
    <property type="nucleotide sequence ID" value="NZ_BAABFG010000005.1"/>
</dbReference>
<proteinExistence type="predicted"/>